<evidence type="ECO:0000256" key="2">
    <source>
        <dbReference type="ARBA" id="ARBA00022676"/>
    </source>
</evidence>
<keyword evidence="4 8" id="KW-0812">Transmembrane</keyword>
<dbReference type="GO" id="GO:0000026">
    <property type="term" value="F:alpha-1,2-mannosyltransferase activity"/>
    <property type="evidence" value="ECO:0007669"/>
    <property type="project" value="TreeGrafter"/>
</dbReference>
<accession>A0AAN7ZPZ1</accession>
<dbReference type="GO" id="GO:0005789">
    <property type="term" value="C:endoplasmic reticulum membrane"/>
    <property type="evidence" value="ECO:0007669"/>
    <property type="project" value="UniProtKB-SubCell"/>
</dbReference>
<evidence type="ECO:0000313" key="10">
    <source>
        <dbReference type="Proteomes" id="UP001329430"/>
    </source>
</evidence>
<name>A0AAN7ZPZ1_9COLE</name>
<comment type="subcellular location">
    <subcellularLocation>
        <location evidence="1 8">Endoplasmic reticulum membrane</location>
        <topology evidence="1 8">Multi-pass membrane protein</topology>
    </subcellularLocation>
</comment>
<reference evidence="9 10" key="1">
    <citation type="journal article" date="2024" name="Insects">
        <title>An Improved Chromosome-Level Genome Assembly of the Firefly Pyrocoelia pectoralis.</title>
        <authorList>
            <person name="Fu X."/>
            <person name="Meyer-Rochow V.B."/>
            <person name="Ballantyne L."/>
            <person name="Zhu X."/>
        </authorList>
    </citation>
    <scope>NUCLEOTIDE SEQUENCE [LARGE SCALE GENOMIC DNA]</scope>
    <source>
        <strain evidence="9">XCY_ONT2</strain>
    </source>
</reference>
<evidence type="ECO:0000313" key="9">
    <source>
        <dbReference type="EMBL" id="KAK5650722.1"/>
    </source>
</evidence>
<protein>
    <recommendedName>
        <fullName evidence="8">Mannosyltransferase</fullName>
        <ecNumber evidence="8">2.4.1.-</ecNumber>
    </recommendedName>
</protein>
<evidence type="ECO:0000256" key="3">
    <source>
        <dbReference type="ARBA" id="ARBA00022679"/>
    </source>
</evidence>
<dbReference type="AlphaFoldDB" id="A0AAN7ZPZ1"/>
<evidence type="ECO:0000256" key="7">
    <source>
        <dbReference type="ARBA" id="ARBA00023136"/>
    </source>
</evidence>
<evidence type="ECO:0000256" key="8">
    <source>
        <dbReference type="RuleBase" id="RU363075"/>
    </source>
</evidence>
<dbReference type="PANTHER" id="PTHR22760">
    <property type="entry name" value="GLYCOSYLTRANSFERASE"/>
    <property type="match status" value="1"/>
</dbReference>
<keyword evidence="10" id="KW-1185">Reference proteome</keyword>
<organism evidence="9 10">
    <name type="scientific">Pyrocoelia pectoralis</name>
    <dbReference type="NCBI Taxonomy" id="417401"/>
    <lineage>
        <taxon>Eukaryota</taxon>
        <taxon>Metazoa</taxon>
        <taxon>Ecdysozoa</taxon>
        <taxon>Arthropoda</taxon>
        <taxon>Hexapoda</taxon>
        <taxon>Insecta</taxon>
        <taxon>Pterygota</taxon>
        <taxon>Neoptera</taxon>
        <taxon>Endopterygota</taxon>
        <taxon>Coleoptera</taxon>
        <taxon>Polyphaga</taxon>
        <taxon>Elateriformia</taxon>
        <taxon>Elateroidea</taxon>
        <taxon>Lampyridae</taxon>
        <taxon>Lampyrinae</taxon>
        <taxon>Pyrocoelia</taxon>
    </lineage>
</organism>
<keyword evidence="6 8" id="KW-1133">Transmembrane helix</keyword>
<comment type="similarity">
    <text evidence="8">Belongs to the glycosyltransferase 22 family.</text>
</comment>
<evidence type="ECO:0000256" key="5">
    <source>
        <dbReference type="ARBA" id="ARBA00022824"/>
    </source>
</evidence>
<evidence type="ECO:0000256" key="4">
    <source>
        <dbReference type="ARBA" id="ARBA00022692"/>
    </source>
</evidence>
<gene>
    <name evidence="9" type="ORF">RI129_001751</name>
</gene>
<feature type="transmembrane region" description="Helical" evidence="8">
    <location>
        <begin position="333"/>
        <end position="353"/>
    </location>
</feature>
<keyword evidence="7 8" id="KW-0472">Membrane</keyword>
<evidence type="ECO:0000256" key="6">
    <source>
        <dbReference type="ARBA" id="ARBA00022989"/>
    </source>
</evidence>
<feature type="transmembrane region" description="Helical" evidence="8">
    <location>
        <begin position="198"/>
        <end position="225"/>
    </location>
</feature>
<proteinExistence type="inferred from homology"/>
<dbReference type="PANTHER" id="PTHR22760:SF4">
    <property type="entry name" value="GPI MANNOSYLTRANSFERASE 3"/>
    <property type="match status" value="1"/>
</dbReference>
<comment type="caution">
    <text evidence="9">The sequence shown here is derived from an EMBL/GenBank/DDBJ whole genome shotgun (WGS) entry which is preliminary data.</text>
</comment>
<feature type="transmembrane region" description="Helical" evidence="8">
    <location>
        <begin position="157"/>
        <end position="186"/>
    </location>
</feature>
<feature type="transmembrane region" description="Helical" evidence="8">
    <location>
        <begin position="245"/>
        <end position="269"/>
    </location>
</feature>
<keyword evidence="3" id="KW-0808">Transferase</keyword>
<dbReference type="Pfam" id="PF03901">
    <property type="entry name" value="Glyco_transf_22"/>
    <property type="match status" value="1"/>
</dbReference>
<feature type="transmembrane region" description="Helical" evidence="8">
    <location>
        <begin position="281"/>
        <end position="298"/>
    </location>
</feature>
<dbReference type="EMBL" id="JAVRBK010000001">
    <property type="protein sequence ID" value="KAK5650722.1"/>
    <property type="molecule type" value="Genomic_DNA"/>
</dbReference>
<sequence length="487" mass="56740">MKNIDVFVLFVLIRLLSVVIVQTCFVPDEYWQSLEVAHKLAFNYGYLTWEWVLGIRSYVQPLIISFVYKILQFCYADNALVLIYVPRILQALLSAYADYCFYKWCGAKKWAIFTISTAWMWFYVGSRTLINSLETALTVIALSKFPWNTKSFNESNFLWIVATLCVIRPTAVIHWFPLCIYYIVITGEKLLSIVFRKFIPIGVVTLAASTIVDSYAHGSIVVTSYEFLKANVLNNVGEWYGTHPWYWYLTSGLPAVLGIQIIPFVVITLHILKHRHEYQHDLALLGCIVFTLFVYSCLKHKEFRFILPLLPMVLKITSSHIARWSYKAAPLTIWFVTAIILLGNIVPALYLSLIHQRGTLDVMHPLRLIAEKNPHSANFLFLMPCHSTPFYSYLHINVTARFLTCEPNLQNKKNYIYEADDFYNNPNLWLKHNYPRNGTFPTHIIVYDNLAVYLSNILSMYKPIKKIFHTHFPRERKGKYIYIYQLA</sequence>
<dbReference type="EC" id="2.4.1.-" evidence="8"/>
<dbReference type="Proteomes" id="UP001329430">
    <property type="component" value="Chromosome 1"/>
</dbReference>
<evidence type="ECO:0000256" key="1">
    <source>
        <dbReference type="ARBA" id="ARBA00004477"/>
    </source>
</evidence>
<dbReference type="GO" id="GO:0006506">
    <property type="term" value="P:GPI anchor biosynthetic process"/>
    <property type="evidence" value="ECO:0007669"/>
    <property type="project" value="TreeGrafter"/>
</dbReference>
<keyword evidence="2 8" id="KW-0328">Glycosyltransferase</keyword>
<keyword evidence="5 8" id="KW-0256">Endoplasmic reticulum</keyword>
<dbReference type="InterPro" id="IPR005599">
    <property type="entry name" value="GPI_mannosylTrfase"/>
</dbReference>